<dbReference type="RefSeq" id="WP_131804726.1">
    <property type="nucleotide sequence ID" value="NZ_FSFF01000001.1"/>
</dbReference>
<proteinExistence type="predicted"/>
<accession>A0AB38D1B1</accession>
<evidence type="ECO:0000313" key="1">
    <source>
        <dbReference type="EMBL" id="SIB16826.1"/>
    </source>
</evidence>
<dbReference type="EMBL" id="FSHM01000004">
    <property type="protein sequence ID" value="SIB16826.1"/>
    <property type="molecule type" value="Genomic_DNA"/>
</dbReference>
<evidence type="ECO:0000313" key="2">
    <source>
        <dbReference type="Proteomes" id="UP000185210"/>
    </source>
</evidence>
<name>A0AB38D1B1_9MYCO</name>
<organism evidence="1 2">
    <name type="scientific">Mycobacteroides abscessus subsp. abscessus</name>
    <dbReference type="NCBI Taxonomy" id="1185650"/>
    <lineage>
        <taxon>Bacteria</taxon>
        <taxon>Bacillati</taxon>
        <taxon>Actinomycetota</taxon>
        <taxon>Actinomycetes</taxon>
        <taxon>Mycobacteriales</taxon>
        <taxon>Mycobacteriaceae</taxon>
        <taxon>Mycobacteroides</taxon>
        <taxon>Mycobacteroides abscessus</taxon>
    </lineage>
</organism>
<protein>
    <recommendedName>
        <fullName evidence="3">Porin</fullName>
    </recommendedName>
</protein>
<dbReference type="AlphaFoldDB" id="A0AB38D1B1"/>
<gene>
    <name evidence="1" type="ORF">SAMEA2070301_03088</name>
</gene>
<comment type="caution">
    <text evidence="1">The sequence shown here is derived from an EMBL/GenBank/DDBJ whole genome shotgun (WGS) entry which is preliminary data.</text>
</comment>
<reference evidence="1 2" key="1">
    <citation type="submission" date="2016-11" db="EMBL/GenBank/DDBJ databases">
        <authorList>
            <consortium name="Pathogen Informatics"/>
        </authorList>
    </citation>
    <scope>NUCLEOTIDE SEQUENCE [LARGE SCALE GENOMIC DNA]</scope>
    <source>
        <strain evidence="1 2">104</strain>
    </source>
</reference>
<evidence type="ECO:0008006" key="3">
    <source>
        <dbReference type="Google" id="ProtNLM"/>
    </source>
</evidence>
<sequence length="140" mass="15093">MPPSTDSDTGYPLHRHAEGGLAYFYKDPNPALAEILVGTRLHALTGEYTTKVAVNYVTSLEARPKQTSDRHPGAMSNAVSAEVFIGGYKTDRWIGQITVGVQYALADEMGRKNPTEGQHGSVYQGSGALRSALYAELPPL</sequence>
<dbReference type="Proteomes" id="UP000185210">
    <property type="component" value="Unassembled WGS sequence"/>
</dbReference>